<sequence length="265" mass="29356">MTKVLFMLSAVVMVVAIVISYQNNQSLVNLRTERHKSDTKLKVERANADKLATEAETAKNKVATANMEITNEEERLNLAKNKLRNAEAEAERTQKDVEAANTKISEYKTEIDKIAKDLPPGFSIEKAPEVMNSIKKEIADNQTKASKTQELIDAKEGELKKVQSQLSDIVESIETRKKSFDRNSLSATIVAVNNDWGFVVIEGGENKGITVDTKLLVTRGNQPIGRLQIVSVDQSKTLANIDMKSVRNGVAISPGDRVILETLYQ</sequence>
<name>A0A366H8E5_9BACT</name>
<dbReference type="EMBL" id="QNRR01000011">
    <property type="protein sequence ID" value="RBP38500.1"/>
    <property type="molecule type" value="Genomic_DNA"/>
</dbReference>
<dbReference type="OrthoDB" id="199088at2"/>
<keyword evidence="1" id="KW-0175">Coiled coil</keyword>
<protein>
    <submittedName>
        <fullName evidence="2">Uncharacterized protein</fullName>
    </submittedName>
</protein>
<evidence type="ECO:0000256" key="1">
    <source>
        <dbReference type="SAM" id="Coils"/>
    </source>
</evidence>
<dbReference type="Gene3D" id="1.20.120.330">
    <property type="entry name" value="Nucleotidyltransferases domain 2"/>
    <property type="match status" value="1"/>
</dbReference>
<dbReference type="RefSeq" id="WP_113960963.1">
    <property type="nucleotide sequence ID" value="NZ_QNRR01000011.1"/>
</dbReference>
<proteinExistence type="predicted"/>
<dbReference type="AlphaFoldDB" id="A0A366H8E5"/>
<evidence type="ECO:0000313" key="3">
    <source>
        <dbReference type="Proteomes" id="UP000253426"/>
    </source>
</evidence>
<keyword evidence="3" id="KW-1185">Reference proteome</keyword>
<organism evidence="2 3">
    <name type="scientific">Roseimicrobium gellanilyticum</name>
    <dbReference type="NCBI Taxonomy" id="748857"/>
    <lineage>
        <taxon>Bacteria</taxon>
        <taxon>Pseudomonadati</taxon>
        <taxon>Verrucomicrobiota</taxon>
        <taxon>Verrucomicrobiia</taxon>
        <taxon>Verrucomicrobiales</taxon>
        <taxon>Verrucomicrobiaceae</taxon>
        <taxon>Roseimicrobium</taxon>
    </lineage>
</organism>
<dbReference type="SUPFAM" id="SSF57997">
    <property type="entry name" value="Tropomyosin"/>
    <property type="match status" value="1"/>
</dbReference>
<accession>A0A366H8E5</accession>
<comment type="caution">
    <text evidence="2">The sequence shown here is derived from an EMBL/GenBank/DDBJ whole genome shotgun (WGS) entry which is preliminary data.</text>
</comment>
<feature type="coiled-coil region" evidence="1">
    <location>
        <begin position="41"/>
        <end position="117"/>
    </location>
</feature>
<reference evidence="2 3" key="1">
    <citation type="submission" date="2018-06" db="EMBL/GenBank/DDBJ databases">
        <title>Genomic Encyclopedia of Type Strains, Phase IV (KMG-IV): sequencing the most valuable type-strain genomes for metagenomic binning, comparative biology and taxonomic classification.</title>
        <authorList>
            <person name="Goeker M."/>
        </authorList>
    </citation>
    <scope>NUCLEOTIDE SEQUENCE [LARGE SCALE GENOMIC DNA]</scope>
    <source>
        <strain evidence="2 3">DSM 25532</strain>
    </source>
</reference>
<gene>
    <name evidence="2" type="ORF">DES53_11117</name>
</gene>
<dbReference type="Proteomes" id="UP000253426">
    <property type="component" value="Unassembled WGS sequence"/>
</dbReference>
<evidence type="ECO:0000313" key="2">
    <source>
        <dbReference type="EMBL" id="RBP38500.1"/>
    </source>
</evidence>